<comment type="similarity">
    <text evidence="1">Belongs to the short-chain dehydrogenases/reductases (SDR) family.</text>
</comment>
<name>A0A4Y8MWJ7_9BURK</name>
<reference evidence="2 3" key="1">
    <citation type="submission" date="2019-03" db="EMBL/GenBank/DDBJ databases">
        <title>Complete Genome Sequence of Paraburkholderia dipogonis ICMP 19430T, a Nitrogen-fixing Symbiont of the South African Invasive Legume Dipogon lignosus in New Zealand.</title>
        <authorList>
            <person name="De Meyer S.E."/>
        </authorList>
    </citation>
    <scope>NUCLEOTIDE SEQUENCE [LARGE SCALE GENOMIC DNA]</scope>
    <source>
        <strain evidence="2 3">ICMP 19430</strain>
    </source>
</reference>
<proteinExistence type="inferred from homology"/>
<dbReference type="PANTHER" id="PTHR42760">
    <property type="entry name" value="SHORT-CHAIN DEHYDROGENASES/REDUCTASES FAMILY MEMBER"/>
    <property type="match status" value="1"/>
</dbReference>
<organism evidence="2 3">
    <name type="scientific">Paraburkholderia dipogonis</name>
    <dbReference type="NCBI Taxonomy" id="1211383"/>
    <lineage>
        <taxon>Bacteria</taxon>
        <taxon>Pseudomonadati</taxon>
        <taxon>Pseudomonadota</taxon>
        <taxon>Betaproteobacteria</taxon>
        <taxon>Burkholderiales</taxon>
        <taxon>Burkholderiaceae</taxon>
        <taxon>Paraburkholderia</taxon>
    </lineage>
</organism>
<dbReference type="FunFam" id="3.40.50.720:FF:000084">
    <property type="entry name" value="Short-chain dehydrogenase reductase"/>
    <property type="match status" value="1"/>
</dbReference>
<dbReference type="Proteomes" id="UP000297385">
    <property type="component" value="Unassembled WGS sequence"/>
</dbReference>
<evidence type="ECO:0000313" key="2">
    <source>
        <dbReference type="EMBL" id="TFE41916.1"/>
    </source>
</evidence>
<dbReference type="Pfam" id="PF13561">
    <property type="entry name" value="adh_short_C2"/>
    <property type="match status" value="1"/>
</dbReference>
<accession>A0A4Y8MWJ7</accession>
<dbReference type="GO" id="GO:0006633">
    <property type="term" value="P:fatty acid biosynthetic process"/>
    <property type="evidence" value="ECO:0007669"/>
    <property type="project" value="TreeGrafter"/>
</dbReference>
<dbReference type="EMBL" id="SNVI01000002">
    <property type="protein sequence ID" value="TFE41916.1"/>
    <property type="molecule type" value="Genomic_DNA"/>
</dbReference>
<evidence type="ECO:0000256" key="1">
    <source>
        <dbReference type="ARBA" id="ARBA00006484"/>
    </source>
</evidence>
<dbReference type="InterPro" id="IPR002347">
    <property type="entry name" value="SDR_fam"/>
</dbReference>
<dbReference type="GeneID" id="97310967"/>
<evidence type="ECO:0000313" key="3">
    <source>
        <dbReference type="Proteomes" id="UP000297385"/>
    </source>
</evidence>
<dbReference type="PROSITE" id="PS00061">
    <property type="entry name" value="ADH_SHORT"/>
    <property type="match status" value="1"/>
</dbReference>
<dbReference type="GO" id="GO:0048038">
    <property type="term" value="F:quinone binding"/>
    <property type="evidence" value="ECO:0007669"/>
    <property type="project" value="TreeGrafter"/>
</dbReference>
<dbReference type="AlphaFoldDB" id="A0A4Y8MWJ7"/>
<dbReference type="RefSeq" id="WP_134465193.1">
    <property type="nucleotide sequence ID" value="NZ_JBHMFL010000064.1"/>
</dbReference>
<comment type="caution">
    <text evidence="2">The sequence shown here is derived from an EMBL/GenBank/DDBJ whole genome shotgun (WGS) entry which is preliminary data.</text>
</comment>
<dbReference type="InterPro" id="IPR020904">
    <property type="entry name" value="Sc_DH/Rdtase_CS"/>
</dbReference>
<gene>
    <name evidence="2" type="ORF">E2553_35375</name>
</gene>
<sequence>MTDNLITRVALVTGGGQGIGRAIALRLADDGFDVALNDVERAESHVADVIKEIEKRGRRGVAVLGDVTKADEIRTAVDIAARELGRLDVTVANAGIARMEDFLTLEPESWDSSFAVNTKGVFLTWQASARQFIAEGHGGKLIAAASQAAYRASPDLPAYSASKWAVRGLTQAAAQALAKYGITANSYAPGIVNTPLWDGARDVFDALVSTIPLGRAQEPTDVADLVSFFASSKSDYMTGQTIIMDGGMLFS</sequence>
<dbReference type="Gene3D" id="3.40.50.720">
    <property type="entry name" value="NAD(P)-binding Rossmann-like Domain"/>
    <property type="match status" value="1"/>
</dbReference>
<dbReference type="SUPFAM" id="SSF51735">
    <property type="entry name" value="NAD(P)-binding Rossmann-fold domains"/>
    <property type="match status" value="1"/>
</dbReference>
<protein>
    <submittedName>
        <fullName evidence="2">SDR family oxidoreductase</fullName>
    </submittedName>
</protein>
<dbReference type="PANTHER" id="PTHR42760:SF121">
    <property type="entry name" value="3-OXOACYL-(ACYL-CARRIER-PROTEIN) REDUCTASE"/>
    <property type="match status" value="1"/>
</dbReference>
<dbReference type="PRINTS" id="PR00080">
    <property type="entry name" value="SDRFAMILY"/>
</dbReference>
<dbReference type="InterPro" id="IPR036291">
    <property type="entry name" value="NAD(P)-bd_dom_sf"/>
</dbReference>
<dbReference type="GO" id="GO:0016616">
    <property type="term" value="F:oxidoreductase activity, acting on the CH-OH group of donors, NAD or NADP as acceptor"/>
    <property type="evidence" value="ECO:0007669"/>
    <property type="project" value="TreeGrafter"/>
</dbReference>
<dbReference type="PRINTS" id="PR00081">
    <property type="entry name" value="GDHRDH"/>
</dbReference>